<name>A0A2S4JPQ7_9SPIO</name>
<keyword evidence="2" id="KW-1003">Cell membrane</keyword>
<feature type="transmembrane region" description="Helical" evidence="6">
    <location>
        <begin position="250"/>
        <end position="267"/>
    </location>
</feature>
<feature type="transmembrane region" description="Helical" evidence="6">
    <location>
        <begin position="191"/>
        <end position="211"/>
    </location>
</feature>
<organism evidence="7 8">
    <name type="scientific">Alkalispirochaeta sphaeroplastigenens</name>
    <dbReference type="NCBI Taxonomy" id="1187066"/>
    <lineage>
        <taxon>Bacteria</taxon>
        <taxon>Pseudomonadati</taxon>
        <taxon>Spirochaetota</taxon>
        <taxon>Spirochaetia</taxon>
        <taxon>Spirochaetales</taxon>
        <taxon>Spirochaetaceae</taxon>
        <taxon>Alkalispirochaeta</taxon>
    </lineage>
</organism>
<sequence length="419" mass="45509">MASKFRIGSAVKTFITNNMVILVFSFLCIGGFHLSNLSLPFFVNDLISRIARNMFIVLALIIPVVAGMGLNFAVVLGAMGAQFALIMATHWGFAGFIGVMGAMVLSLPMNILFGYLTGKLFNRSKGKEMISGLILGFFALGIYQLILLVFIGTIIPMDNPDMVLSSGVGLRVSIDVMGLKYGLDHLWQMKLSHFTLLLTATTIGVNLFWYFRKERVPKRLVWSGISALFFIWGMAEVLSPTMTGNQRVPMATFGMIGLLCLFTAFVLRTKLGQNFKAVGQDQHIAFVSGIKVDRIRLIAIILSTVFAGFGQIMFIQNMGVFSTYGAHEQTGLFAVASILIGGATVAKANIGHAVLGTILFHSLFIISPLAAQTLFGNAQVGEYFRVFLAYGVIGAALALYAWKKLMAERAAFEAADSAS</sequence>
<dbReference type="GO" id="GO:0005886">
    <property type="term" value="C:plasma membrane"/>
    <property type="evidence" value="ECO:0007669"/>
    <property type="project" value="UniProtKB-SubCell"/>
</dbReference>
<feature type="transmembrane region" description="Helical" evidence="6">
    <location>
        <begin position="220"/>
        <end position="238"/>
    </location>
</feature>
<dbReference type="Pfam" id="PF02653">
    <property type="entry name" value="BPD_transp_2"/>
    <property type="match status" value="1"/>
</dbReference>
<evidence type="ECO:0000256" key="5">
    <source>
        <dbReference type="ARBA" id="ARBA00023136"/>
    </source>
</evidence>
<keyword evidence="4 6" id="KW-1133">Transmembrane helix</keyword>
<keyword evidence="5 6" id="KW-0472">Membrane</keyword>
<proteinExistence type="predicted"/>
<dbReference type="OrthoDB" id="5503441at2"/>
<dbReference type="RefSeq" id="WP_103680249.1">
    <property type="nucleotide sequence ID" value="NZ_LPWH01000066.1"/>
</dbReference>
<dbReference type="PANTHER" id="PTHR32196:SF15">
    <property type="entry name" value="SUGAR ABC TRANSPORTER PERMEASE PROTEIN"/>
    <property type="match status" value="1"/>
</dbReference>
<keyword evidence="3 6" id="KW-0812">Transmembrane</keyword>
<feature type="transmembrane region" description="Helical" evidence="6">
    <location>
        <begin position="129"/>
        <end position="155"/>
    </location>
</feature>
<feature type="transmembrane region" description="Helical" evidence="6">
    <location>
        <begin position="91"/>
        <end position="117"/>
    </location>
</feature>
<evidence type="ECO:0000256" key="6">
    <source>
        <dbReference type="SAM" id="Phobius"/>
    </source>
</evidence>
<dbReference type="PANTHER" id="PTHR32196">
    <property type="entry name" value="ABC TRANSPORTER PERMEASE PROTEIN YPHD-RELATED-RELATED"/>
    <property type="match status" value="1"/>
</dbReference>
<dbReference type="InterPro" id="IPR001851">
    <property type="entry name" value="ABC_transp_permease"/>
</dbReference>
<dbReference type="Proteomes" id="UP000237350">
    <property type="component" value="Unassembled WGS sequence"/>
</dbReference>
<keyword evidence="8" id="KW-1185">Reference proteome</keyword>
<gene>
    <name evidence="7" type="ORF">AU468_07945</name>
</gene>
<feature type="transmembrane region" description="Helical" evidence="6">
    <location>
        <begin position="353"/>
        <end position="371"/>
    </location>
</feature>
<reference evidence="8" key="1">
    <citation type="submission" date="2015-12" db="EMBL/GenBank/DDBJ databases">
        <authorList>
            <person name="Lodha T.D."/>
            <person name="Chintalapati S."/>
            <person name="Chintalapati V.R."/>
            <person name="Sravanthi T."/>
        </authorList>
    </citation>
    <scope>NUCLEOTIDE SEQUENCE [LARGE SCALE GENOMIC DNA]</scope>
    <source>
        <strain evidence="8">JC133</strain>
    </source>
</reference>
<evidence type="ECO:0000313" key="7">
    <source>
        <dbReference type="EMBL" id="POR01485.1"/>
    </source>
</evidence>
<evidence type="ECO:0000256" key="1">
    <source>
        <dbReference type="ARBA" id="ARBA00004651"/>
    </source>
</evidence>
<feature type="transmembrane region" description="Helical" evidence="6">
    <location>
        <begin position="297"/>
        <end position="318"/>
    </location>
</feature>
<feature type="transmembrane region" description="Helical" evidence="6">
    <location>
        <begin position="20"/>
        <end position="43"/>
    </location>
</feature>
<comment type="subcellular location">
    <subcellularLocation>
        <location evidence="1">Cell membrane</location>
        <topology evidence="1">Multi-pass membrane protein</topology>
    </subcellularLocation>
</comment>
<evidence type="ECO:0000313" key="8">
    <source>
        <dbReference type="Proteomes" id="UP000237350"/>
    </source>
</evidence>
<feature type="transmembrane region" description="Helical" evidence="6">
    <location>
        <begin position="383"/>
        <end position="402"/>
    </location>
</feature>
<dbReference type="GO" id="GO:0022857">
    <property type="term" value="F:transmembrane transporter activity"/>
    <property type="evidence" value="ECO:0007669"/>
    <property type="project" value="InterPro"/>
</dbReference>
<protein>
    <submittedName>
        <fullName evidence="7">ABC transporter permease</fullName>
    </submittedName>
</protein>
<evidence type="ECO:0000256" key="2">
    <source>
        <dbReference type="ARBA" id="ARBA00022475"/>
    </source>
</evidence>
<feature type="transmembrane region" description="Helical" evidence="6">
    <location>
        <begin position="55"/>
        <end position="79"/>
    </location>
</feature>
<feature type="transmembrane region" description="Helical" evidence="6">
    <location>
        <begin position="330"/>
        <end position="346"/>
    </location>
</feature>
<comment type="caution">
    <text evidence="7">The sequence shown here is derived from an EMBL/GenBank/DDBJ whole genome shotgun (WGS) entry which is preliminary data.</text>
</comment>
<evidence type="ECO:0000256" key="3">
    <source>
        <dbReference type="ARBA" id="ARBA00022692"/>
    </source>
</evidence>
<evidence type="ECO:0000256" key="4">
    <source>
        <dbReference type="ARBA" id="ARBA00022989"/>
    </source>
</evidence>
<accession>A0A2S4JPQ7</accession>
<dbReference type="AlphaFoldDB" id="A0A2S4JPQ7"/>
<dbReference type="EMBL" id="LPWH01000066">
    <property type="protein sequence ID" value="POR01485.1"/>
    <property type="molecule type" value="Genomic_DNA"/>
</dbReference>